<dbReference type="VEuPathDB" id="PiroplasmaDB:BmR1_04g06690"/>
<sequence>MKVHMPKSIVDGVYQNSINYENVGIAISQLFGIITNDASRLELIILYTTESVSSNEVDKLSNDVEMSLPWCVNKLSVFVKSQNSVNLDNLINKICGLGVEYVIVNEYCMESHVLKLFSIKYNNLEKLECEFNILSNEFDLLKKFGYNTCNYTIFIEDNISIKEIKAGLHVSDKSLAMKIKNLIESIDLEQLTIDGDSDTFNTDISVNKIIEDSEAKYVNESNTVISLLAQICVLFKNGTEKHDLESMVKQKFFSFVTYVGDKVKVEDYDYLTAAITKVEVKNVENEECTDEGRMVTIGAKIKSKGNIKGKIKGSKGSKPKKKSDNNPKNIISNKSISLANRVSYTPITKTGKLDLNIEFNPSNSAIIINPQSDTSVIEGDNDRNESDFERNNCDTDEKNHYKISLLFKLESLKSICGFYQSIPVTIPFYRLVNQLNISTTGYNTYNKLPYLINTYNPRSLLPDNIVINPHAKMERPYWISPKNSSVAVVSGKYAYYHYCMDDIEDSGWGCCYRSLQMVWSWYLLQNYTVAKVPNHWEIQRILNENDTTGRVIKVGSDTWIGTVECSYIINWKLNMICKIYYLSDSSYLPDYSMVIKEHLLVQKTPIIIAVGCYAYVIVGICIDNDNEPTYLIADPHYSGQNSLKSIASKGVGWKRIDFLNKVVDSGFINLLLPQTSLYND</sequence>
<dbReference type="Pfam" id="PF07910">
    <property type="entry name" value="Peptidase_C78"/>
    <property type="match status" value="1"/>
</dbReference>
<accession>A0A1N6LXT8</accession>
<dbReference type="Proteomes" id="UP000002899">
    <property type="component" value="Chromosome IV"/>
</dbReference>
<reference evidence="4 5" key="1">
    <citation type="journal article" date="2012" name="Nucleic Acids Res.">
        <title>Sequencing of the smallest Apicomplexan genome from the human pathogen Babesia microti.</title>
        <authorList>
            <person name="Cornillot E."/>
            <person name="Hadj-Kaddour K."/>
            <person name="Dassouli A."/>
            <person name="Noel B."/>
            <person name="Ranwez V."/>
            <person name="Vacherie B."/>
            <person name="Augagneur Y."/>
            <person name="Bres V."/>
            <person name="Duclos A."/>
            <person name="Randazzo S."/>
            <person name="Carcy B."/>
            <person name="Debierre-Grockiego F."/>
            <person name="Delbecq S."/>
            <person name="Moubri-Menage K."/>
            <person name="Shams-Eldin H."/>
            <person name="Usmani-Brown S."/>
            <person name="Bringaud F."/>
            <person name="Wincker P."/>
            <person name="Vivares C.P."/>
            <person name="Schwarz R.T."/>
            <person name="Schetters T.P."/>
            <person name="Krause P.J."/>
            <person name="Gorenflot A."/>
            <person name="Berry V."/>
            <person name="Barbe V."/>
            <person name="Ben Mamoun C."/>
        </authorList>
    </citation>
    <scope>NUCLEOTIDE SEQUENCE [LARGE SCALE GENOMIC DNA]</scope>
    <source>
        <strain evidence="4 5">RI</strain>
    </source>
</reference>
<proteinExistence type="predicted"/>
<evidence type="ECO:0000256" key="2">
    <source>
        <dbReference type="SAM" id="MobiDB-lite"/>
    </source>
</evidence>
<dbReference type="OrthoDB" id="417506at2759"/>
<protein>
    <submittedName>
        <fullName evidence="4">Peptidase family C78</fullName>
        <ecNumber evidence="4">3.4.22.-</ecNumber>
    </submittedName>
</protein>
<dbReference type="EMBL" id="LN871599">
    <property type="protein sequence ID" value="SIO73684.1"/>
    <property type="molecule type" value="Genomic_DNA"/>
</dbReference>
<keyword evidence="5" id="KW-1185">Reference proteome</keyword>
<feature type="domain" description="UFSP1/2/DUB catalytic" evidence="3">
    <location>
        <begin position="486"/>
        <end position="661"/>
    </location>
</feature>
<dbReference type="Gene3D" id="3.90.70.130">
    <property type="match status" value="1"/>
</dbReference>
<dbReference type="PANTHER" id="PTHR48153">
    <property type="entry name" value="UFM1-SPECIFIC PROTEASE 2"/>
    <property type="match status" value="1"/>
</dbReference>
<gene>
    <name evidence="4" type="ORF">BmR1_04g06690</name>
</gene>
<evidence type="ECO:0000313" key="5">
    <source>
        <dbReference type="Proteomes" id="UP000002899"/>
    </source>
</evidence>
<dbReference type="GO" id="GO:0071567">
    <property type="term" value="F:deUFMylase activity"/>
    <property type="evidence" value="ECO:0007669"/>
    <property type="project" value="TreeGrafter"/>
</dbReference>
<reference evidence="4 5" key="3">
    <citation type="journal article" date="2016" name="Sci. Rep.">
        <title>Genome-wide diversity and gene expression profiling of Babesia microti isolates identify polymorphic genes that mediate host-pathogen interactions.</title>
        <authorList>
            <person name="Silva J.C."/>
            <person name="Cornillot E."/>
            <person name="McCracken C."/>
            <person name="Usmani-Brown S."/>
            <person name="Dwivedi A."/>
            <person name="Ifeonu O.O."/>
            <person name="Crabtree J."/>
            <person name="Gotia H.T."/>
            <person name="Virji A.Z."/>
            <person name="Reynes C."/>
            <person name="Colinge J."/>
            <person name="Kumar V."/>
            <person name="Lawres L."/>
            <person name="Pazzi J.E."/>
            <person name="Pablo J.V."/>
            <person name="Hung C."/>
            <person name="Brancato J."/>
            <person name="Kumari P."/>
            <person name="Orvis J."/>
            <person name="Tretina K."/>
            <person name="Chibucos M."/>
            <person name="Ott S."/>
            <person name="Sadzewicz L."/>
            <person name="Sengamalay N."/>
            <person name="Shetty A.C."/>
            <person name="Su Q."/>
            <person name="Tallon L."/>
            <person name="Fraser C.M."/>
            <person name="Frutos R."/>
            <person name="Molina D.M."/>
            <person name="Krause P.J."/>
            <person name="Ben Mamoun C."/>
        </authorList>
    </citation>
    <scope>NUCLEOTIDE SEQUENCE [LARGE SCALE GENOMIC DNA]</scope>
    <source>
        <strain evidence="4 5">RI</strain>
    </source>
</reference>
<keyword evidence="1 4" id="KW-0378">Hydrolase</keyword>
<evidence type="ECO:0000259" key="3">
    <source>
        <dbReference type="Pfam" id="PF07910"/>
    </source>
</evidence>
<reference evidence="4 5" key="2">
    <citation type="journal article" date="2013" name="PLoS ONE">
        <title>Whole genome mapping and re-organization of the nuclear and mitochondrial genomes of Babesia microti isolates.</title>
        <authorList>
            <person name="Cornillot E."/>
            <person name="Dassouli A."/>
            <person name="Garg A."/>
            <person name="Pachikara N."/>
            <person name="Randazzo S."/>
            <person name="Depoix D."/>
            <person name="Carcy B."/>
            <person name="Delbecq S."/>
            <person name="Frutos R."/>
            <person name="Silva J.C."/>
            <person name="Sutton R."/>
            <person name="Krause P.J."/>
            <person name="Mamoun C.B."/>
        </authorList>
    </citation>
    <scope>NUCLEOTIDE SEQUENCE [LARGE SCALE GENOMIC DNA]</scope>
    <source>
        <strain evidence="4 5">RI</strain>
    </source>
</reference>
<dbReference type="PANTHER" id="PTHR48153:SF2">
    <property type="entry name" value="UFM1-SPECIFIC PROTEASE 2"/>
    <property type="match status" value="1"/>
</dbReference>
<dbReference type="KEGG" id="bmic:BmR1_04g06690"/>
<dbReference type="EC" id="3.4.22.-" evidence="4"/>
<name>A0A1N6LXT8_BABMR</name>
<feature type="compositionally biased region" description="Basic residues" evidence="2">
    <location>
        <begin position="306"/>
        <end position="321"/>
    </location>
</feature>
<dbReference type="SUPFAM" id="SSF54001">
    <property type="entry name" value="Cysteine proteinases"/>
    <property type="match status" value="1"/>
</dbReference>
<dbReference type="InterPro" id="IPR038765">
    <property type="entry name" value="Papain-like_cys_pep_sf"/>
</dbReference>
<evidence type="ECO:0000313" key="4">
    <source>
        <dbReference type="EMBL" id="SIO73684.1"/>
    </source>
</evidence>
<evidence type="ECO:0000256" key="1">
    <source>
        <dbReference type="ARBA" id="ARBA00022801"/>
    </source>
</evidence>
<dbReference type="InterPro" id="IPR012462">
    <property type="entry name" value="UFSP1/2_DUB_cat"/>
</dbReference>
<dbReference type="RefSeq" id="XP_021337753.1">
    <property type="nucleotide sequence ID" value="XM_021482535.1"/>
</dbReference>
<organism evidence="4 5">
    <name type="scientific">Babesia microti (strain RI)</name>
    <dbReference type="NCBI Taxonomy" id="1133968"/>
    <lineage>
        <taxon>Eukaryota</taxon>
        <taxon>Sar</taxon>
        <taxon>Alveolata</taxon>
        <taxon>Apicomplexa</taxon>
        <taxon>Aconoidasida</taxon>
        <taxon>Piroplasmida</taxon>
        <taxon>Babesiidae</taxon>
        <taxon>Babesia</taxon>
    </lineage>
</organism>
<dbReference type="AlphaFoldDB" id="A0A1N6LXT8"/>
<feature type="region of interest" description="Disordered" evidence="2">
    <location>
        <begin position="306"/>
        <end position="331"/>
    </location>
</feature>
<dbReference type="GeneID" id="24425983"/>